<protein>
    <submittedName>
        <fullName evidence="6">Sorting nexin-2-like isoform X1</fullName>
    </submittedName>
</protein>
<dbReference type="Proteomes" id="UP000694941">
    <property type="component" value="Unplaced"/>
</dbReference>
<dbReference type="Pfam" id="PF00787">
    <property type="entry name" value="PX"/>
    <property type="match status" value="1"/>
</dbReference>
<sequence>MADSLEPPLFNGSACQKDDESEDFFSPALESQSFENTTTLLNNYDQPRSDDNLANLMKGGGEEVCLDDDASSVTPQTKLEFCTPEEEAKSPFLEPFYENKISEPSAPAEITPTEPPISAAGKTPDELIEEENSNQFLKIIVKEPQRVGDGMGAYMRYKVVTKTNLPYFKHKNLVVHRRFSDFLGLHDKLMGKHLRLGRMVPPAPEKSVIGMTKIKMNKEESLSSSDFIEKRRAALERYLNRTSGHPVLRMDPDFREFLELESELPRATNTSALSGAGVMRLFSRVGESVSKMTFKMDESDPILLNQSLSDIQWFEEKQHHMENLEQQLRKLHNSVEALVHHRKELCNNTNSFAKSAAMLGNCEEHTALSRALSQLAEVEEKVEQVHMKQVNSDFFMLSEMLKDYIALIGTVKDVFHQRVKVYQTWQHAQQMLTKKREQKAKLELAGKSDKIAQAHEEVIEWEAKVERGQEEFENISKMIRKEVEHFENCRIRDFKDTIVKYMESLLNNQQELIKYWEAFLPQAKAIS</sequence>
<evidence type="ECO:0000256" key="2">
    <source>
        <dbReference type="SAM" id="Coils"/>
    </source>
</evidence>
<dbReference type="InterPro" id="IPR036871">
    <property type="entry name" value="PX_dom_sf"/>
</dbReference>
<keyword evidence="2" id="KW-0175">Coiled coil</keyword>
<evidence type="ECO:0000313" key="6">
    <source>
        <dbReference type="RefSeq" id="XP_022243911.1"/>
    </source>
</evidence>
<evidence type="ECO:0000313" key="5">
    <source>
        <dbReference type="Proteomes" id="UP000694941"/>
    </source>
</evidence>
<dbReference type="PANTHER" id="PTHR10555">
    <property type="entry name" value="SORTING NEXIN"/>
    <property type="match status" value="1"/>
</dbReference>
<gene>
    <name evidence="6" type="primary">LOC106461335</name>
</gene>
<feature type="region of interest" description="Disordered" evidence="3">
    <location>
        <begin position="1"/>
        <end position="24"/>
    </location>
</feature>
<dbReference type="PROSITE" id="PS50195">
    <property type="entry name" value="PX"/>
    <property type="match status" value="1"/>
</dbReference>
<dbReference type="GeneID" id="106461335"/>
<evidence type="ECO:0000256" key="1">
    <source>
        <dbReference type="ARBA" id="ARBA00010883"/>
    </source>
</evidence>
<dbReference type="RefSeq" id="XP_022243911.1">
    <property type="nucleotide sequence ID" value="XM_022388203.1"/>
</dbReference>
<evidence type="ECO:0000259" key="4">
    <source>
        <dbReference type="PROSITE" id="PS50195"/>
    </source>
</evidence>
<dbReference type="Gene3D" id="3.30.1520.10">
    <property type="entry name" value="Phox-like domain"/>
    <property type="match status" value="1"/>
</dbReference>
<keyword evidence="5" id="KW-1185">Reference proteome</keyword>
<organism evidence="5 6">
    <name type="scientific">Limulus polyphemus</name>
    <name type="common">Atlantic horseshoe crab</name>
    <dbReference type="NCBI Taxonomy" id="6850"/>
    <lineage>
        <taxon>Eukaryota</taxon>
        <taxon>Metazoa</taxon>
        <taxon>Ecdysozoa</taxon>
        <taxon>Arthropoda</taxon>
        <taxon>Chelicerata</taxon>
        <taxon>Merostomata</taxon>
        <taxon>Xiphosura</taxon>
        <taxon>Limulidae</taxon>
        <taxon>Limulus</taxon>
    </lineage>
</organism>
<dbReference type="SMART" id="SM00312">
    <property type="entry name" value="PX"/>
    <property type="match status" value="1"/>
</dbReference>
<dbReference type="InterPro" id="IPR001683">
    <property type="entry name" value="PX_dom"/>
</dbReference>
<proteinExistence type="inferred from homology"/>
<dbReference type="CDD" id="cd07623">
    <property type="entry name" value="BAR_SNX1_2"/>
    <property type="match status" value="1"/>
</dbReference>
<dbReference type="InterPro" id="IPR027267">
    <property type="entry name" value="AH/BAR_dom_sf"/>
</dbReference>
<feature type="domain" description="PX" evidence="4">
    <location>
        <begin position="135"/>
        <end position="264"/>
    </location>
</feature>
<accession>A0ABM1SJV5</accession>
<reference evidence="6" key="1">
    <citation type="submission" date="2025-08" db="UniProtKB">
        <authorList>
            <consortium name="RefSeq"/>
        </authorList>
    </citation>
    <scope>IDENTIFICATION</scope>
    <source>
        <tissue evidence="6">Muscle</tissue>
    </source>
</reference>
<dbReference type="SUPFAM" id="SSF103657">
    <property type="entry name" value="BAR/IMD domain-like"/>
    <property type="match status" value="1"/>
</dbReference>
<feature type="coiled-coil region" evidence="2">
    <location>
        <begin position="314"/>
        <end position="341"/>
    </location>
</feature>
<dbReference type="Pfam" id="PF09325">
    <property type="entry name" value="Vps5"/>
    <property type="match status" value="1"/>
</dbReference>
<dbReference type="CDD" id="cd06859">
    <property type="entry name" value="PX_SNX1_2_like"/>
    <property type="match status" value="1"/>
</dbReference>
<dbReference type="SUPFAM" id="SSF64268">
    <property type="entry name" value="PX domain"/>
    <property type="match status" value="1"/>
</dbReference>
<dbReference type="Gene3D" id="1.20.1270.60">
    <property type="entry name" value="Arfaptin homology (AH) domain/BAR domain"/>
    <property type="match status" value="1"/>
</dbReference>
<name>A0ABM1SJV5_LIMPO</name>
<dbReference type="PANTHER" id="PTHR10555:SF170">
    <property type="entry name" value="FI18122P1"/>
    <property type="match status" value="1"/>
</dbReference>
<comment type="similarity">
    <text evidence="1">Belongs to the sorting nexin family.</text>
</comment>
<dbReference type="InterPro" id="IPR015404">
    <property type="entry name" value="Vps5_C"/>
</dbReference>
<evidence type="ECO:0000256" key="3">
    <source>
        <dbReference type="SAM" id="MobiDB-lite"/>
    </source>
</evidence>